<protein>
    <submittedName>
        <fullName evidence="2">(spotted green pufferfish) hypothetical protein</fullName>
    </submittedName>
</protein>
<organism evidence="2">
    <name type="scientific">Tetraodon nigroviridis</name>
    <name type="common">Spotted green pufferfish</name>
    <name type="synonym">Chelonodon nigroviridis</name>
    <dbReference type="NCBI Taxonomy" id="99883"/>
    <lineage>
        <taxon>Eukaryota</taxon>
        <taxon>Metazoa</taxon>
        <taxon>Chordata</taxon>
        <taxon>Craniata</taxon>
        <taxon>Vertebrata</taxon>
        <taxon>Euteleostomi</taxon>
        <taxon>Actinopterygii</taxon>
        <taxon>Neopterygii</taxon>
        <taxon>Teleostei</taxon>
        <taxon>Neoteleostei</taxon>
        <taxon>Acanthomorphata</taxon>
        <taxon>Eupercaria</taxon>
        <taxon>Tetraodontiformes</taxon>
        <taxon>Tetradontoidea</taxon>
        <taxon>Tetraodontidae</taxon>
        <taxon>Tetraodon</taxon>
    </lineage>
</organism>
<evidence type="ECO:0000256" key="1">
    <source>
        <dbReference type="SAM" id="MobiDB-lite"/>
    </source>
</evidence>
<dbReference type="KEGG" id="tng:GSTEN00010394G001"/>
<evidence type="ECO:0000313" key="2">
    <source>
        <dbReference type="EMBL" id="CAF94355.1"/>
    </source>
</evidence>
<proteinExistence type="predicted"/>
<name>Q4SYC7_TETNG</name>
<reference evidence="2" key="2">
    <citation type="submission" date="2004-02" db="EMBL/GenBank/DDBJ databases">
        <authorList>
            <consortium name="Genoscope"/>
            <consortium name="Whitehead Institute Centre for Genome Research"/>
        </authorList>
    </citation>
    <scope>NUCLEOTIDE SEQUENCE</scope>
</reference>
<sequence>LGTGRLTGHLHQWDKGKKGESETQHMLFAFSIVQCLAGKFVLSHYDTENERSSITPQDGVRTARNNI</sequence>
<comment type="caution">
    <text evidence="2">The sequence shown here is derived from an EMBL/GenBank/DDBJ whole genome shotgun (WGS) entry which is preliminary data.</text>
</comment>
<dbReference type="EMBL" id="CAAE01012098">
    <property type="protein sequence ID" value="CAF94355.1"/>
    <property type="molecule type" value="Genomic_DNA"/>
</dbReference>
<feature type="non-terminal residue" evidence="2">
    <location>
        <position position="1"/>
    </location>
</feature>
<reference evidence="2" key="1">
    <citation type="journal article" date="2004" name="Nature">
        <title>Genome duplication in the teleost fish Tetraodon nigroviridis reveals the early vertebrate proto-karyotype.</title>
        <authorList>
            <person name="Jaillon O."/>
            <person name="Aury J.-M."/>
            <person name="Brunet F."/>
            <person name="Petit J.-L."/>
            <person name="Stange-Thomann N."/>
            <person name="Mauceli E."/>
            <person name="Bouneau L."/>
            <person name="Fischer C."/>
            <person name="Ozouf-Costaz C."/>
            <person name="Bernot A."/>
            <person name="Nicaud S."/>
            <person name="Jaffe D."/>
            <person name="Fisher S."/>
            <person name="Lutfalla G."/>
            <person name="Dossat C."/>
            <person name="Segurens B."/>
            <person name="Dasilva C."/>
            <person name="Salanoubat M."/>
            <person name="Levy M."/>
            <person name="Boudet N."/>
            <person name="Castellano S."/>
            <person name="Anthouard V."/>
            <person name="Jubin C."/>
            <person name="Castelli V."/>
            <person name="Katinka M."/>
            <person name="Vacherie B."/>
            <person name="Biemont C."/>
            <person name="Skalli Z."/>
            <person name="Cattolico L."/>
            <person name="Poulain J."/>
            <person name="De Berardinis V."/>
            <person name="Cruaud C."/>
            <person name="Duprat S."/>
            <person name="Brottier P."/>
            <person name="Coutanceau J.-P."/>
            <person name="Gouzy J."/>
            <person name="Parra G."/>
            <person name="Lardier G."/>
            <person name="Chapple C."/>
            <person name="McKernan K.J."/>
            <person name="McEwan P."/>
            <person name="Bosak S."/>
            <person name="Kellis M."/>
            <person name="Volff J.-N."/>
            <person name="Guigo R."/>
            <person name="Zody M.C."/>
            <person name="Mesirov J."/>
            <person name="Lindblad-Toh K."/>
            <person name="Birren B."/>
            <person name="Nusbaum C."/>
            <person name="Kahn D."/>
            <person name="Robinson-Rechavi M."/>
            <person name="Laudet V."/>
            <person name="Schachter V."/>
            <person name="Quetier F."/>
            <person name="Saurin W."/>
            <person name="Scarpelli C."/>
            <person name="Wincker P."/>
            <person name="Lander E.S."/>
            <person name="Weissenbach J."/>
            <person name="Roest Crollius H."/>
        </authorList>
    </citation>
    <scope>NUCLEOTIDE SEQUENCE [LARGE SCALE GENOMIC DNA]</scope>
</reference>
<feature type="region of interest" description="Disordered" evidence="1">
    <location>
        <begin position="48"/>
        <end position="67"/>
    </location>
</feature>
<accession>Q4SYC7</accession>
<dbReference type="AlphaFoldDB" id="Q4SYC7"/>
<gene>
    <name evidence="2" type="ORF">GSTENG00010394001</name>
</gene>